<dbReference type="SUPFAM" id="SSF48403">
    <property type="entry name" value="Ankyrin repeat"/>
    <property type="match status" value="1"/>
</dbReference>
<dbReference type="EMBL" id="JAOTOJ010000007">
    <property type="protein sequence ID" value="KAK9398517.1"/>
    <property type="molecule type" value="Genomic_DNA"/>
</dbReference>
<feature type="repeat" description="ANK" evidence="1">
    <location>
        <begin position="483"/>
        <end position="519"/>
    </location>
</feature>
<dbReference type="InterPro" id="IPR042335">
    <property type="entry name" value="ANKRD53"/>
</dbReference>
<keyword evidence="3" id="KW-0812">Transmembrane</keyword>
<feature type="repeat" description="ANK" evidence="1">
    <location>
        <begin position="520"/>
        <end position="552"/>
    </location>
</feature>
<keyword evidence="3" id="KW-0472">Membrane</keyword>
<organism evidence="4 5">
    <name type="scientific">Crotalus adamanteus</name>
    <name type="common">Eastern diamondback rattlesnake</name>
    <dbReference type="NCBI Taxonomy" id="8729"/>
    <lineage>
        <taxon>Eukaryota</taxon>
        <taxon>Metazoa</taxon>
        <taxon>Chordata</taxon>
        <taxon>Craniata</taxon>
        <taxon>Vertebrata</taxon>
        <taxon>Euteleostomi</taxon>
        <taxon>Lepidosauria</taxon>
        <taxon>Squamata</taxon>
        <taxon>Bifurcata</taxon>
        <taxon>Unidentata</taxon>
        <taxon>Episquamata</taxon>
        <taxon>Toxicofera</taxon>
        <taxon>Serpentes</taxon>
        <taxon>Colubroidea</taxon>
        <taxon>Viperidae</taxon>
        <taxon>Crotalinae</taxon>
        <taxon>Crotalus</taxon>
    </lineage>
</organism>
<dbReference type="Pfam" id="PF12796">
    <property type="entry name" value="Ank_2"/>
    <property type="match status" value="2"/>
</dbReference>
<protein>
    <submittedName>
        <fullName evidence="4">Ankyrin repeat domain-containing protein 53</fullName>
    </submittedName>
</protein>
<proteinExistence type="predicted"/>
<dbReference type="PROSITE" id="PS50297">
    <property type="entry name" value="ANK_REP_REGION"/>
    <property type="match status" value="2"/>
</dbReference>
<feature type="region of interest" description="Disordered" evidence="2">
    <location>
        <begin position="832"/>
        <end position="854"/>
    </location>
</feature>
<keyword evidence="1" id="KW-0040">ANK repeat</keyword>
<feature type="repeat" description="ANK" evidence="1">
    <location>
        <begin position="449"/>
        <end position="472"/>
    </location>
</feature>
<dbReference type="Proteomes" id="UP001474421">
    <property type="component" value="Unassembled WGS sequence"/>
</dbReference>
<feature type="region of interest" description="Disordered" evidence="2">
    <location>
        <begin position="312"/>
        <end position="351"/>
    </location>
</feature>
<gene>
    <name evidence="4" type="ORF">NXF25_013486</name>
</gene>
<feature type="transmembrane region" description="Helical" evidence="3">
    <location>
        <begin position="182"/>
        <end position="203"/>
    </location>
</feature>
<evidence type="ECO:0000256" key="2">
    <source>
        <dbReference type="SAM" id="MobiDB-lite"/>
    </source>
</evidence>
<dbReference type="GO" id="GO:1902412">
    <property type="term" value="P:regulation of mitotic cytokinesis"/>
    <property type="evidence" value="ECO:0007669"/>
    <property type="project" value="InterPro"/>
</dbReference>
<dbReference type="PROSITE" id="PS50088">
    <property type="entry name" value="ANK_REPEAT"/>
    <property type="match status" value="3"/>
</dbReference>
<feature type="transmembrane region" description="Helical" evidence="3">
    <location>
        <begin position="210"/>
        <end position="231"/>
    </location>
</feature>
<evidence type="ECO:0000313" key="4">
    <source>
        <dbReference type="EMBL" id="KAK9398517.1"/>
    </source>
</evidence>
<evidence type="ECO:0000256" key="1">
    <source>
        <dbReference type="PROSITE-ProRule" id="PRU00023"/>
    </source>
</evidence>
<dbReference type="InterPro" id="IPR002110">
    <property type="entry name" value="Ankyrin_rpt"/>
</dbReference>
<keyword evidence="5" id="KW-1185">Reference proteome</keyword>
<reference evidence="4 5" key="1">
    <citation type="journal article" date="2024" name="Proc. Natl. Acad. Sci. U.S.A.">
        <title>The genetic regulatory architecture and epigenomic basis for age-related changes in rattlesnake venom.</title>
        <authorList>
            <person name="Hogan M.P."/>
            <person name="Holding M.L."/>
            <person name="Nystrom G.S."/>
            <person name="Colston T.J."/>
            <person name="Bartlett D.A."/>
            <person name="Mason A.J."/>
            <person name="Ellsworth S.A."/>
            <person name="Rautsaw R.M."/>
            <person name="Lawrence K.C."/>
            <person name="Strickland J.L."/>
            <person name="He B."/>
            <person name="Fraser P."/>
            <person name="Margres M.J."/>
            <person name="Gilbert D.M."/>
            <person name="Gibbs H.L."/>
            <person name="Parkinson C.L."/>
            <person name="Rokyta D.R."/>
        </authorList>
    </citation>
    <scope>NUCLEOTIDE SEQUENCE [LARGE SCALE GENOMIC DNA]</scope>
    <source>
        <strain evidence="4">DRR0105</strain>
    </source>
</reference>
<dbReference type="GO" id="GO:0007080">
    <property type="term" value="P:mitotic metaphase chromosome alignment"/>
    <property type="evidence" value="ECO:0007669"/>
    <property type="project" value="TreeGrafter"/>
</dbReference>
<name>A0AAW1BAH7_CROAD</name>
<dbReference type="Gene3D" id="1.25.40.20">
    <property type="entry name" value="Ankyrin repeat-containing domain"/>
    <property type="match status" value="1"/>
</dbReference>
<feature type="region of interest" description="Disordered" evidence="2">
    <location>
        <begin position="1"/>
        <end position="28"/>
    </location>
</feature>
<comment type="caution">
    <text evidence="4">The sequence shown here is derived from an EMBL/GenBank/DDBJ whole genome shotgun (WGS) entry which is preliminary data.</text>
</comment>
<dbReference type="AlphaFoldDB" id="A0AAW1BAH7"/>
<feature type="transmembrane region" description="Helical" evidence="3">
    <location>
        <begin position="154"/>
        <end position="170"/>
    </location>
</feature>
<keyword evidence="3" id="KW-1133">Transmembrane helix</keyword>
<sequence length="854" mass="94762">MNEESRNCGGQARKGSHPSGYDPEPSCLPATGGFPRPSWGGCGPCQAEGSLWCILHEAWGDSGPRGKKRVSDWWWPPLHYVPNPDLESAKGGSVWRSAKLGEFKAWLMGGRDGRMNPTHGQVTAFRTKAGTSVPGHGCLPWEGGKSRPPPSSSFLFLFFFYFFLLLPPPPSPSSFPPLLPPLLIFPPSSFLSLPLLSLLLYFLSPFPLPLFYFLSLSFLFYFPLPSLFYFFSSFLTLPPLLPLPSSTSSFFFLLLLPLLPPLRPPPPLLLPPSSSFLSLSFPSPSHLPSPSSSSFLFLLYFPSPFPPPSSPSSPDSLSLFLSSPPPPRGRTPSITRAEPAPPPGRPRLSGNVSAALRSCRGAPLAAMAGRRAPRPRRRRPKSGGARRVAFSRSLALSALSFSNVKPPSRHSPTKQNRLQDLHYAASIGQTQWLQISLQKAESPDQADINGFSTLHTAALHGRLDCMKMLIEKYNLDVNLASLRGWRPIHLVLGQESKDTAAQCLHYLLSKGADVNVQNFNGVSPLHKAASEGRENCLQALIDAGANVQSQDNEGQKPIDLCKMWGHRSCAKRLSHAMWKADKKHQLRQMCKLDSIKAECEMKQRQLLQREQRELNICNMMAFENWLVKKGLPLPTGTLLGLAQVQRHSLTLRKVAGQIASPVPSLAMLLRGERSDSILSMQRRYRRQKPWNLSTNLDSEPATSISRPQLIRLGVEAEKQLPHDFTSFLFLFKDPFGEPVIQIDNIGRVSSVPDLPYEVLHQSLYPHSWTPRMEVPRGLRPVQIFNLKHRRPPGPEHWWTDQMALSLRVTLDPVFLITLRTHVDAYGSAELLSPRTASSESSKETPSIQGESADP</sequence>
<evidence type="ECO:0000256" key="3">
    <source>
        <dbReference type="SAM" id="Phobius"/>
    </source>
</evidence>
<dbReference type="GO" id="GO:0060236">
    <property type="term" value="P:regulation of mitotic spindle organization"/>
    <property type="evidence" value="ECO:0007669"/>
    <property type="project" value="TreeGrafter"/>
</dbReference>
<feature type="region of interest" description="Disordered" evidence="2">
    <location>
        <begin position="363"/>
        <end position="387"/>
    </location>
</feature>
<dbReference type="PANTHER" id="PTHR24160:SF1">
    <property type="entry name" value="ANKYRIN REPEAT DOMAIN-CONTAINING PROTEIN 53"/>
    <property type="match status" value="1"/>
</dbReference>
<dbReference type="InterPro" id="IPR036770">
    <property type="entry name" value="Ankyrin_rpt-contain_sf"/>
</dbReference>
<accession>A0AAW1BAH7</accession>
<dbReference type="GO" id="GO:0031116">
    <property type="term" value="P:positive regulation of microtubule polymerization"/>
    <property type="evidence" value="ECO:0007669"/>
    <property type="project" value="TreeGrafter"/>
</dbReference>
<dbReference type="PANTHER" id="PTHR24160">
    <property type="entry name" value="ANKYRIN REPEAT DOMAIN-CONTAINING PROTEIN 53"/>
    <property type="match status" value="1"/>
</dbReference>
<feature type="compositionally biased region" description="Low complexity" evidence="2">
    <location>
        <begin position="312"/>
        <end position="322"/>
    </location>
</feature>
<feature type="compositionally biased region" description="Polar residues" evidence="2">
    <location>
        <begin position="834"/>
        <end position="854"/>
    </location>
</feature>
<evidence type="ECO:0000313" key="5">
    <source>
        <dbReference type="Proteomes" id="UP001474421"/>
    </source>
</evidence>
<dbReference type="GO" id="GO:0000922">
    <property type="term" value="C:spindle pole"/>
    <property type="evidence" value="ECO:0007669"/>
    <property type="project" value="TreeGrafter"/>
</dbReference>
<dbReference type="SMART" id="SM00248">
    <property type="entry name" value="ANK"/>
    <property type="match status" value="3"/>
</dbReference>
<feature type="compositionally biased region" description="Basic residues" evidence="2">
    <location>
        <begin position="371"/>
        <end position="381"/>
    </location>
</feature>